<keyword evidence="1" id="KW-0472">Membrane</keyword>
<name>A0A839QL03_9MICC</name>
<keyword evidence="1" id="KW-1133">Transmembrane helix</keyword>
<proteinExistence type="predicted"/>
<gene>
    <name evidence="2" type="ORF">E9229_002784</name>
</gene>
<accession>A0A839QL03</accession>
<dbReference type="EMBL" id="JACHVS010000002">
    <property type="protein sequence ID" value="MBB2996537.1"/>
    <property type="molecule type" value="Genomic_DNA"/>
</dbReference>
<evidence type="ECO:0000313" key="3">
    <source>
        <dbReference type="Proteomes" id="UP000523000"/>
    </source>
</evidence>
<feature type="transmembrane region" description="Helical" evidence="1">
    <location>
        <begin position="56"/>
        <end position="79"/>
    </location>
</feature>
<evidence type="ECO:0000256" key="1">
    <source>
        <dbReference type="SAM" id="Phobius"/>
    </source>
</evidence>
<comment type="caution">
    <text evidence="2">The sequence shown here is derived from an EMBL/GenBank/DDBJ whole genome shotgun (WGS) entry which is preliminary data.</text>
</comment>
<dbReference type="Proteomes" id="UP000523000">
    <property type="component" value="Unassembled WGS sequence"/>
</dbReference>
<reference evidence="2 3" key="1">
    <citation type="submission" date="2020-08" db="EMBL/GenBank/DDBJ databases">
        <title>Sequencing the genomes of 1000 actinobacteria strains.</title>
        <authorList>
            <person name="Klenk H.-P."/>
        </authorList>
    </citation>
    <scope>NUCLEOTIDE SEQUENCE [LARGE SCALE GENOMIC DNA]</scope>
    <source>
        <strain evidence="2 3">DSM 22826</strain>
    </source>
</reference>
<keyword evidence="3" id="KW-1185">Reference proteome</keyword>
<organism evidence="2 3">
    <name type="scientific">Paeniglutamicibacter cryotolerans</name>
    <dbReference type="NCBI Taxonomy" id="670079"/>
    <lineage>
        <taxon>Bacteria</taxon>
        <taxon>Bacillati</taxon>
        <taxon>Actinomycetota</taxon>
        <taxon>Actinomycetes</taxon>
        <taxon>Micrococcales</taxon>
        <taxon>Micrococcaceae</taxon>
        <taxon>Paeniglutamicibacter</taxon>
    </lineage>
</organism>
<evidence type="ECO:0000313" key="2">
    <source>
        <dbReference type="EMBL" id="MBB2996537.1"/>
    </source>
</evidence>
<dbReference type="AlphaFoldDB" id="A0A839QL03"/>
<protein>
    <submittedName>
        <fullName evidence="2">Threonine/homoserine/homoserine lactone efflux protein</fullName>
    </submittedName>
</protein>
<keyword evidence="1" id="KW-0812">Transmembrane</keyword>
<sequence>MESDDEPAFGTASPNADVLRRGLVLGWRNPQAEGPAITAVPCLRLTGAISTGGGNLIVGLLIAMAMAAGGLCSIASPVVKRRRWSSSREQEPLRQVLAAFLLHPVPRAIVLLRAFGLNHPPASCR</sequence>